<accession>A0A4P2QRA6</accession>
<sequence>MPPSDVERAARGRFVLVALDTHGTPRGVPPLQTIQSS</sequence>
<gene>
    <name evidence="1" type="ORF">SOCE836_049060</name>
</gene>
<dbReference type="AlphaFoldDB" id="A0A4P2QRA6"/>
<protein>
    <submittedName>
        <fullName evidence="1">Uncharacterized protein</fullName>
    </submittedName>
</protein>
<evidence type="ECO:0000313" key="1">
    <source>
        <dbReference type="EMBL" id="AUX32759.1"/>
    </source>
</evidence>
<name>A0A4P2QRA6_SORCE</name>
<dbReference type="EMBL" id="CP012672">
    <property type="protein sequence ID" value="AUX32759.1"/>
    <property type="molecule type" value="Genomic_DNA"/>
</dbReference>
<dbReference type="Proteomes" id="UP000295497">
    <property type="component" value="Chromosome"/>
</dbReference>
<organism evidence="1 2">
    <name type="scientific">Sorangium cellulosum</name>
    <name type="common">Polyangium cellulosum</name>
    <dbReference type="NCBI Taxonomy" id="56"/>
    <lineage>
        <taxon>Bacteria</taxon>
        <taxon>Pseudomonadati</taxon>
        <taxon>Myxococcota</taxon>
        <taxon>Polyangia</taxon>
        <taxon>Polyangiales</taxon>
        <taxon>Polyangiaceae</taxon>
        <taxon>Sorangium</taxon>
    </lineage>
</organism>
<evidence type="ECO:0000313" key="2">
    <source>
        <dbReference type="Proteomes" id="UP000295497"/>
    </source>
</evidence>
<proteinExistence type="predicted"/>
<reference evidence="1 2" key="1">
    <citation type="submission" date="2015-09" db="EMBL/GenBank/DDBJ databases">
        <title>Sorangium comparison.</title>
        <authorList>
            <person name="Zaburannyi N."/>
            <person name="Bunk B."/>
            <person name="Overmann J."/>
            <person name="Mueller R."/>
        </authorList>
    </citation>
    <scope>NUCLEOTIDE SEQUENCE [LARGE SCALE GENOMIC DNA]</scope>
    <source>
        <strain evidence="1 2">So ce836</strain>
    </source>
</reference>